<organism evidence="5 6">
    <name type="scientific">Actinobacteria bacterium BACL2 MAG-120813-bin23</name>
    <dbReference type="NCBI Taxonomy" id="1655569"/>
    <lineage>
        <taxon>Bacteria</taxon>
        <taxon>Bacillati</taxon>
        <taxon>Actinomycetota</taxon>
        <taxon>Actinomycetes</taxon>
        <taxon>Actinomycetes incertae sedis</taxon>
        <taxon>ac1 cluster</taxon>
    </lineage>
</organism>
<sequence>MAEQGIDVEIIDLRTLYPLDTDTINATVQKFGRVVVADEAPMFGSITAEIAATASEVNFRHLKGPIVRVGAARAPLSANPQMSEAAIPSANDLVEAVKKVMSY</sequence>
<dbReference type="InterPro" id="IPR009014">
    <property type="entry name" value="Transketo_C/PFOR_II"/>
</dbReference>
<accession>A0A0R2Q625</accession>
<dbReference type="Gene3D" id="3.40.50.920">
    <property type="match status" value="1"/>
</dbReference>
<evidence type="ECO:0000259" key="4">
    <source>
        <dbReference type="Pfam" id="PF02780"/>
    </source>
</evidence>
<dbReference type="Proteomes" id="UP000054212">
    <property type="component" value="Unassembled WGS sequence"/>
</dbReference>
<keyword evidence="2" id="KW-0560">Oxidoreductase</keyword>
<feature type="domain" description="Transketolase C-terminal" evidence="4">
    <location>
        <begin position="2"/>
        <end position="92"/>
    </location>
</feature>
<evidence type="ECO:0000313" key="6">
    <source>
        <dbReference type="Proteomes" id="UP000054212"/>
    </source>
</evidence>
<evidence type="ECO:0000256" key="2">
    <source>
        <dbReference type="ARBA" id="ARBA00023002"/>
    </source>
</evidence>
<comment type="cofactor">
    <cofactor evidence="1">
        <name>thiamine diphosphate</name>
        <dbReference type="ChEBI" id="CHEBI:58937"/>
    </cofactor>
</comment>
<evidence type="ECO:0000256" key="3">
    <source>
        <dbReference type="ARBA" id="ARBA00023052"/>
    </source>
</evidence>
<protein>
    <recommendedName>
        <fullName evidence="4">Transketolase C-terminal domain-containing protein</fullName>
    </recommendedName>
</protein>
<keyword evidence="3" id="KW-0786">Thiamine pyrophosphate</keyword>
<comment type="caution">
    <text evidence="5">The sequence shown here is derived from an EMBL/GenBank/DDBJ whole genome shotgun (WGS) entry which is preliminary data.</text>
</comment>
<proteinExistence type="predicted"/>
<dbReference type="Pfam" id="PF02780">
    <property type="entry name" value="Transketolase_C"/>
    <property type="match status" value="1"/>
</dbReference>
<dbReference type="AlphaFoldDB" id="A0A0R2Q625"/>
<gene>
    <name evidence="5" type="ORF">ABR61_04675</name>
</gene>
<reference evidence="5 6" key="1">
    <citation type="submission" date="2015-10" db="EMBL/GenBank/DDBJ databases">
        <title>Metagenome-Assembled Genomes uncover a global brackish microbiome.</title>
        <authorList>
            <person name="Hugerth L.W."/>
            <person name="Larsson J."/>
            <person name="Alneberg J."/>
            <person name="Lindh M.V."/>
            <person name="Legrand C."/>
            <person name="Pinhassi J."/>
            <person name="Andersson A.F."/>
        </authorList>
    </citation>
    <scope>NUCLEOTIDE SEQUENCE [LARGE SCALE GENOMIC DNA]</scope>
    <source>
        <strain evidence="5">BACL2 MAG-120813-bin23</strain>
    </source>
</reference>
<dbReference type="EMBL" id="LIAT01000245">
    <property type="protein sequence ID" value="KRO43651.1"/>
    <property type="molecule type" value="Genomic_DNA"/>
</dbReference>
<dbReference type="PANTHER" id="PTHR43257:SF2">
    <property type="entry name" value="PYRUVATE DEHYDROGENASE E1 COMPONENT SUBUNIT BETA"/>
    <property type="match status" value="1"/>
</dbReference>
<dbReference type="PANTHER" id="PTHR43257">
    <property type="entry name" value="PYRUVATE DEHYDROGENASE E1 COMPONENT BETA SUBUNIT"/>
    <property type="match status" value="1"/>
</dbReference>
<evidence type="ECO:0000313" key="5">
    <source>
        <dbReference type="EMBL" id="KRO43651.1"/>
    </source>
</evidence>
<name>A0A0R2Q625_9ACTN</name>
<dbReference type="InterPro" id="IPR033248">
    <property type="entry name" value="Transketolase_C"/>
</dbReference>
<dbReference type="GO" id="GO:0016491">
    <property type="term" value="F:oxidoreductase activity"/>
    <property type="evidence" value="ECO:0007669"/>
    <property type="project" value="UniProtKB-KW"/>
</dbReference>
<dbReference type="SUPFAM" id="SSF52922">
    <property type="entry name" value="TK C-terminal domain-like"/>
    <property type="match status" value="1"/>
</dbReference>
<evidence type="ECO:0000256" key="1">
    <source>
        <dbReference type="ARBA" id="ARBA00001964"/>
    </source>
</evidence>